<gene>
    <name evidence="2" type="ORF">NOF55_02270</name>
</gene>
<dbReference type="Gene3D" id="2.30.30.240">
    <property type="entry name" value="PRC-barrel domain"/>
    <property type="match status" value="1"/>
</dbReference>
<dbReference type="InterPro" id="IPR027275">
    <property type="entry name" value="PRC-brl_dom"/>
</dbReference>
<sequence length="122" mass="13690">MTDMTKTTSGSLIAAEKVNGTNVYNTAGDKLGSVDDIMLDKASGRAIYAIMSFGGFLGMGEKYHPLPWSSLKYDSQKDGYVVDLDKKQLQDAPHYDQSSPFEWTPEYGRRVDSYYNAPHYWS</sequence>
<dbReference type="InterPro" id="IPR011033">
    <property type="entry name" value="PRC_barrel-like_sf"/>
</dbReference>
<dbReference type="PANTHER" id="PTHR36505">
    <property type="entry name" value="BLR1072 PROTEIN"/>
    <property type="match status" value="1"/>
</dbReference>
<comment type="caution">
    <text evidence="2">The sequence shown here is derived from an EMBL/GenBank/DDBJ whole genome shotgun (WGS) entry which is preliminary data.</text>
</comment>
<protein>
    <submittedName>
        <fullName evidence="2">PRC-barrel domain-containing protein</fullName>
    </submittedName>
</protein>
<dbReference type="SUPFAM" id="SSF50346">
    <property type="entry name" value="PRC-barrel domain"/>
    <property type="match status" value="1"/>
</dbReference>
<dbReference type="AlphaFoldDB" id="A0AAE3MVX4"/>
<accession>A0AAE3MVX4</accession>
<name>A0AAE3MVX4_9HYPH</name>
<evidence type="ECO:0000313" key="2">
    <source>
        <dbReference type="EMBL" id="MCX8995923.1"/>
    </source>
</evidence>
<keyword evidence="3" id="KW-1185">Reference proteome</keyword>
<feature type="domain" description="PRC-barrel" evidence="1">
    <location>
        <begin position="14"/>
        <end position="89"/>
    </location>
</feature>
<dbReference type="EMBL" id="JANFPI010000001">
    <property type="protein sequence ID" value="MCX8995923.1"/>
    <property type="molecule type" value="Genomic_DNA"/>
</dbReference>
<evidence type="ECO:0000313" key="3">
    <source>
        <dbReference type="Proteomes" id="UP001208771"/>
    </source>
</evidence>
<evidence type="ECO:0000259" key="1">
    <source>
        <dbReference type="Pfam" id="PF05239"/>
    </source>
</evidence>
<dbReference type="Pfam" id="PF05239">
    <property type="entry name" value="PRC"/>
    <property type="match status" value="1"/>
</dbReference>
<organism evidence="2 3">
    <name type="scientific">Ectorhizobium quercum</name>
    <dbReference type="NCBI Taxonomy" id="2965071"/>
    <lineage>
        <taxon>Bacteria</taxon>
        <taxon>Pseudomonadati</taxon>
        <taxon>Pseudomonadota</taxon>
        <taxon>Alphaproteobacteria</taxon>
        <taxon>Hyphomicrobiales</taxon>
        <taxon>Rhizobiaceae</taxon>
        <taxon>Ectorhizobium</taxon>
    </lineage>
</organism>
<dbReference type="PANTHER" id="PTHR36505:SF1">
    <property type="entry name" value="BLR1072 PROTEIN"/>
    <property type="match status" value="1"/>
</dbReference>
<dbReference type="RefSeq" id="WP_306409686.1">
    <property type="nucleotide sequence ID" value="NZ_JANFPI010000001.1"/>
</dbReference>
<reference evidence="2" key="1">
    <citation type="submission" date="2022-07" db="EMBL/GenBank/DDBJ databases">
        <title>Ectorhizobium quercum gen.nov., sp. nov.</title>
        <authorList>
            <person name="Ma T."/>
            <person name="Li Y."/>
        </authorList>
    </citation>
    <scope>NUCLEOTIDE SEQUENCE</scope>
    <source>
        <strain evidence="2">BDR2-2</strain>
    </source>
</reference>
<dbReference type="Proteomes" id="UP001208771">
    <property type="component" value="Unassembled WGS sequence"/>
</dbReference>
<proteinExistence type="predicted"/>